<name>A0A7V0Q6F0_UNCW3</name>
<dbReference type="InterPro" id="IPR003783">
    <property type="entry name" value="Regulatory_RecX"/>
</dbReference>
<dbReference type="AlphaFoldDB" id="A0A7V0Q6F0"/>
<evidence type="ECO:0000256" key="3">
    <source>
        <dbReference type="ARBA" id="ARBA00018111"/>
    </source>
</evidence>
<reference evidence="7" key="1">
    <citation type="journal article" date="2020" name="mSystems">
        <title>Genome- and Community-Level Interaction Insights into Carbon Utilization and Element Cycling Functions of Hydrothermarchaeota in Hydrothermal Sediment.</title>
        <authorList>
            <person name="Zhou Z."/>
            <person name="Liu Y."/>
            <person name="Xu W."/>
            <person name="Pan J."/>
            <person name="Luo Z.H."/>
            <person name="Li M."/>
        </authorList>
    </citation>
    <scope>NUCLEOTIDE SEQUENCE [LARGE SCALE GENOMIC DNA]</scope>
    <source>
        <strain evidence="7">HyVt-28</strain>
    </source>
</reference>
<dbReference type="Pfam" id="PF21982">
    <property type="entry name" value="RecX_HTH1"/>
    <property type="match status" value="1"/>
</dbReference>
<dbReference type="PANTHER" id="PTHR33602">
    <property type="entry name" value="REGULATORY PROTEIN RECX FAMILY PROTEIN"/>
    <property type="match status" value="1"/>
</dbReference>
<proteinExistence type="inferred from homology"/>
<dbReference type="InterPro" id="IPR036388">
    <property type="entry name" value="WH-like_DNA-bd_sf"/>
</dbReference>
<protein>
    <recommendedName>
        <fullName evidence="3">Regulatory protein RecX</fullName>
    </recommendedName>
</protein>
<dbReference type="Proteomes" id="UP000886381">
    <property type="component" value="Unassembled WGS sequence"/>
</dbReference>
<dbReference type="InterPro" id="IPR053926">
    <property type="entry name" value="RecX_HTH_1st"/>
</dbReference>
<gene>
    <name evidence="7" type="ORF">ENH14_02445</name>
</gene>
<dbReference type="Gene3D" id="1.10.10.10">
    <property type="entry name" value="Winged helix-like DNA-binding domain superfamily/Winged helix DNA-binding domain"/>
    <property type="match status" value="2"/>
</dbReference>
<comment type="similarity">
    <text evidence="2">Belongs to the RecX family.</text>
</comment>
<dbReference type="GO" id="GO:0005737">
    <property type="term" value="C:cytoplasm"/>
    <property type="evidence" value="ECO:0007669"/>
    <property type="project" value="UniProtKB-SubCell"/>
</dbReference>
<feature type="domain" description="RecX second three-helical" evidence="5">
    <location>
        <begin position="52"/>
        <end position="90"/>
    </location>
</feature>
<dbReference type="EMBL" id="DRDR01000103">
    <property type="protein sequence ID" value="HDL60295.1"/>
    <property type="molecule type" value="Genomic_DNA"/>
</dbReference>
<organism evidence="7">
    <name type="scientific">candidate division WOR-3 bacterium</name>
    <dbReference type="NCBI Taxonomy" id="2052148"/>
    <lineage>
        <taxon>Bacteria</taxon>
        <taxon>Bacteria division WOR-3</taxon>
    </lineage>
</organism>
<dbReference type="Pfam" id="PF02631">
    <property type="entry name" value="RecX_HTH2"/>
    <property type="match status" value="1"/>
</dbReference>
<evidence type="ECO:0000313" key="7">
    <source>
        <dbReference type="EMBL" id="HDL60295.1"/>
    </source>
</evidence>
<comment type="caution">
    <text evidence="7">The sequence shown here is derived from an EMBL/GenBank/DDBJ whole genome shotgun (WGS) entry which is preliminary data.</text>
</comment>
<evidence type="ECO:0000259" key="5">
    <source>
        <dbReference type="Pfam" id="PF02631"/>
    </source>
</evidence>
<feature type="domain" description="RecX first three-helical" evidence="6">
    <location>
        <begin position="7"/>
        <end position="43"/>
    </location>
</feature>
<comment type="subcellular location">
    <subcellularLocation>
        <location evidence="1">Cytoplasm</location>
    </subcellularLocation>
</comment>
<dbReference type="GO" id="GO:0006282">
    <property type="term" value="P:regulation of DNA repair"/>
    <property type="evidence" value="ECO:0007669"/>
    <property type="project" value="InterPro"/>
</dbReference>
<feature type="non-terminal residue" evidence="7">
    <location>
        <position position="127"/>
    </location>
</feature>
<keyword evidence="4" id="KW-0963">Cytoplasm</keyword>
<dbReference type="PANTHER" id="PTHR33602:SF1">
    <property type="entry name" value="REGULATORY PROTEIN RECX FAMILY PROTEIN"/>
    <property type="match status" value="1"/>
</dbReference>
<evidence type="ECO:0000256" key="1">
    <source>
        <dbReference type="ARBA" id="ARBA00004496"/>
    </source>
</evidence>
<evidence type="ECO:0000256" key="2">
    <source>
        <dbReference type="ARBA" id="ARBA00009695"/>
    </source>
</evidence>
<accession>A0A7V0Q6F0</accession>
<sequence length="127" mass="15568">MKDPLKYAYLLLKFRPRTEKEIRERMKRKGFSDQQIDETIDKLKNQGFLEKEEFLREFILSRMLKPHSRRRIAFELRRFGFDDEEIQSALDSYYNDMDVEENIKNHILRHFSPGTRISRKDLERLIN</sequence>
<evidence type="ECO:0000259" key="6">
    <source>
        <dbReference type="Pfam" id="PF21982"/>
    </source>
</evidence>
<evidence type="ECO:0000256" key="4">
    <source>
        <dbReference type="ARBA" id="ARBA00022490"/>
    </source>
</evidence>
<dbReference type="InterPro" id="IPR053924">
    <property type="entry name" value="RecX_HTH_2nd"/>
</dbReference>